<accession>A0ACB7J3L8</accession>
<evidence type="ECO:0000313" key="2">
    <source>
        <dbReference type="Proteomes" id="UP000824881"/>
    </source>
</evidence>
<dbReference type="EMBL" id="WQMT02000003">
    <property type="protein sequence ID" value="KAG9225158.1"/>
    <property type="molecule type" value="Genomic_DNA"/>
</dbReference>
<sequence>MPKLLKLPPKILLHVAGYLTKPSDCLALSLTCRELQVIGEQQLYSNVTLRSKHDAAADNRVEMLYRCLTSFEPRCEWVRSLSVTLVHPPTPRDLERLTAVVRLLSCLDSLKLEYSSTARNVKAIDLRPLLKVCSMSPKSSLRRFVWRNLVTLGETFVSFLRFHRGLQHLEFNFEVPKIGIEILPNLEVLRAPIATVLQLLPGRQIRRVKTTISNNTSTVWMGMSFLDMEKIQTFSSTVYGGDEGVERHESLVQQLGCLEFLEIQAGSRSHLLYEDPDNKDLFTIG</sequence>
<organism evidence="1 2">
    <name type="scientific">Pleurotus cornucopiae</name>
    <name type="common">Cornucopia mushroom</name>
    <dbReference type="NCBI Taxonomy" id="5321"/>
    <lineage>
        <taxon>Eukaryota</taxon>
        <taxon>Fungi</taxon>
        <taxon>Dikarya</taxon>
        <taxon>Basidiomycota</taxon>
        <taxon>Agaricomycotina</taxon>
        <taxon>Agaricomycetes</taxon>
        <taxon>Agaricomycetidae</taxon>
        <taxon>Agaricales</taxon>
        <taxon>Pleurotineae</taxon>
        <taxon>Pleurotaceae</taxon>
        <taxon>Pleurotus</taxon>
    </lineage>
</organism>
<comment type="caution">
    <text evidence="1">The sequence shown here is derived from an EMBL/GenBank/DDBJ whole genome shotgun (WGS) entry which is preliminary data.</text>
</comment>
<gene>
    <name evidence="1" type="ORF">CCMSSC00406_0007431</name>
</gene>
<evidence type="ECO:0000313" key="1">
    <source>
        <dbReference type="EMBL" id="KAG9225158.1"/>
    </source>
</evidence>
<proteinExistence type="predicted"/>
<keyword evidence="2" id="KW-1185">Reference proteome</keyword>
<name>A0ACB7J3L8_PLECO</name>
<protein>
    <submittedName>
        <fullName evidence="1">Uncharacterized protein</fullName>
    </submittedName>
</protein>
<reference evidence="1 2" key="1">
    <citation type="journal article" date="2021" name="Appl. Environ. Microbiol.">
        <title>Genetic linkage and physical mapping for an oyster mushroom Pleurotus cornucopiae and QTL analysis for the trait cap color.</title>
        <authorList>
            <person name="Zhang Y."/>
            <person name="Gao W."/>
            <person name="Sonnenberg A."/>
            <person name="Chen Q."/>
            <person name="Zhang J."/>
            <person name="Huang C."/>
        </authorList>
    </citation>
    <scope>NUCLEOTIDE SEQUENCE [LARGE SCALE GENOMIC DNA]</scope>
    <source>
        <strain evidence="1">CCMSSC00406</strain>
    </source>
</reference>
<dbReference type="Proteomes" id="UP000824881">
    <property type="component" value="Unassembled WGS sequence"/>
</dbReference>